<dbReference type="PANTHER" id="PTHR43335:SF3">
    <property type="entry name" value="ABC TRANSPORTER"/>
    <property type="match status" value="1"/>
</dbReference>
<evidence type="ECO:0000313" key="7">
    <source>
        <dbReference type="Proteomes" id="UP001371305"/>
    </source>
</evidence>
<dbReference type="GO" id="GO:0005524">
    <property type="term" value="F:ATP binding"/>
    <property type="evidence" value="ECO:0007669"/>
    <property type="project" value="UniProtKB-KW"/>
</dbReference>
<feature type="domain" description="ABC transporter" evidence="5">
    <location>
        <begin position="15"/>
        <end position="246"/>
    </location>
</feature>
<comment type="caution">
    <text evidence="6">The sequence shown here is derived from an EMBL/GenBank/DDBJ whole genome shotgun (WGS) entry which is preliminary data.</text>
</comment>
<evidence type="ECO:0000256" key="4">
    <source>
        <dbReference type="ARBA" id="ARBA00022840"/>
    </source>
</evidence>
<dbReference type="CDD" id="cd03230">
    <property type="entry name" value="ABC_DR_subfamily_A"/>
    <property type="match status" value="1"/>
</dbReference>
<dbReference type="SMART" id="SM00382">
    <property type="entry name" value="AAA"/>
    <property type="match status" value="1"/>
</dbReference>
<keyword evidence="4 6" id="KW-0067">ATP-binding</keyword>
<dbReference type="Pfam" id="PF13732">
    <property type="entry name" value="DrrA1-3_C"/>
    <property type="match status" value="1"/>
</dbReference>
<dbReference type="Proteomes" id="UP001371305">
    <property type="component" value="Unassembled WGS sequence"/>
</dbReference>
<dbReference type="Gene3D" id="3.40.50.300">
    <property type="entry name" value="P-loop containing nucleotide triphosphate hydrolases"/>
    <property type="match status" value="1"/>
</dbReference>
<gene>
    <name evidence="6" type="ORF">WKV53_16465</name>
</gene>
<dbReference type="RefSeq" id="WP_341405865.1">
    <property type="nucleotide sequence ID" value="NZ_JBBUKT010000006.1"/>
</dbReference>
<dbReference type="InterPro" id="IPR003593">
    <property type="entry name" value="AAA+_ATPase"/>
</dbReference>
<evidence type="ECO:0000256" key="3">
    <source>
        <dbReference type="ARBA" id="ARBA00022741"/>
    </source>
</evidence>
<dbReference type="PANTHER" id="PTHR43335">
    <property type="entry name" value="ABC TRANSPORTER, ATP-BINDING PROTEIN"/>
    <property type="match status" value="1"/>
</dbReference>
<comment type="similarity">
    <text evidence="1">Belongs to the ABC transporter superfamily.</text>
</comment>
<evidence type="ECO:0000313" key="6">
    <source>
        <dbReference type="EMBL" id="MEK7952107.1"/>
    </source>
</evidence>
<dbReference type="InterPro" id="IPR025302">
    <property type="entry name" value="DrrA1/2-like_C"/>
</dbReference>
<sequence>MTISDPPAHVPRPAIDIRDLRVDYGDFVAVDDLSLKVPPGEVFGLVGPNGAGKTSTFRVLTTLMEPTYGEVILDGVDVLEDIESARRVVGYMPDLAPVPGDLKVGEFLEYYASAYGLGSLPQRRERVVECMEEVAVTDLREKWCKELSRGQTQRVVLAKTLLHRPRVLILDEPASGLDPLARRDLRNALRRLAKTGATVFISSHILSELAEMCTSLCVMNRGRLLASGTVEEVRQQLGNTERTITASLLHRHEEAAEWLAAMPAVHELRIEGSQVVFGFKGTDDEQADLMEGLVREGFRLRAFEERRSSFEDILVEVAESNRRSS</sequence>
<dbReference type="Pfam" id="PF00005">
    <property type="entry name" value="ABC_tran"/>
    <property type="match status" value="1"/>
</dbReference>
<reference evidence="6 7" key="1">
    <citation type="submission" date="2024-04" db="EMBL/GenBank/DDBJ databases">
        <title>Luteolibacter sp. isolated from soil.</title>
        <authorList>
            <person name="An J."/>
        </authorList>
    </citation>
    <scope>NUCLEOTIDE SEQUENCE [LARGE SCALE GENOMIC DNA]</scope>
    <source>
        <strain evidence="6 7">Y139</strain>
    </source>
</reference>
<dbReference type="PROSITE" id="PS50893">
    <property type="entry name" value="ABC_TRANSPORTER_2"/>
    <property type="match status" value="1"/>
</dbReference>
<protein>
    <submittedName>
        <fullName evidence="6">ABC transporter ATP-binding protein</fullName>
    </submittedName>
</protein>
<organism evidence="6 7">
    <name type="scientific">Luteolibacter soli</name>
    <dbReference type="NCBI Taxonomy" id="3135280"/>
    <lineage>
        <taxon>Bacteria</taxon>
        <taxon>Pseudomonadati</taxon>
        <taxon>Verrucomicrobiota</taxon>
        <taxon>Verrucomicrobiia</taxon>
        <taxon>Verrucomicrobiales</taxon>
        <taxon>Verrucomicrobiaceae</taxon>
        <taxon>Luteolibacter</taxon>
    </lineage>
</organism>
<dbReference type="EMBL" id="JBBUKT010000006">
    <property type="protein sequence ID" value="MEK7952107.1"/>
    <property type="molecule type" value="Genomic_DNA"/>
</dbReference>
<name>A0ABU9AWI4_9BACT</name>
<proteinExistence type="inferred from homology"/>
<accession>A0ABU9AWI4</accession>
<evidence type="ECO:0000256" key="1">
    <source>
        <dbReference type="ARBA" id="ARBA00005417"/>
    </source>
</evidence>
<dbReference type="SUPFAM" id="SSF52540">
    <property type="entry name" value="P-loop containing nucleoside triphosphate hydrolases"/>
    <property type="match status" value="1"/>
</dbReference>
<evidence type="ECO:0000256" key="2">
    <source>
        <dbReference type="ARBA" id="ARBA00022448"/>
    </source>
</evidence>
<keyword evidence="3" id="KW-0547">Nucleotide-binding</keyword>
<dbReference type="InterPro" id="IPR027417">
    <property type="entry name" value="P-loop_NTPase"/>
</dbReference>
<keyword evidence="7" id="KW-1185">Reference proteome</keyword>
<keyword evidence="2" id="KW-0813">Transport</keyword>
<evidence type="ECO:0000259" key="5">
    <source>
        <dbReference type="PROSITE" id="PS50893"/>
    </source>
</evidence>
<dbReference type="InterPro" id="IPR003439">
    <property type="entry name" value="ABC_transporter-like_ATP-bd"/>
</dbReference>